<dbReference type="AlphaFoldDB" id="A0A6V8LBC1"/>
<dbReference type="EMBL" id="BLPG01000001">
    <property type="protein sequence ID" value="GFJ91357.1"/>
    <property type="molecule type" value="Genomic_DNA"/>
</dbReference>
<reference evidence="4 5" key="1">
    <citation type="submission" date="2020-03" db="EMBL/GenBank/DDBJ databases">
        <title>Whole genome shotgun sequence of Phytohabitans rumicis NBRC 108638.</title>
        <authorList>
            <person name="Komaki H."/>
            <person name="Tamura T."/>
        </authorList>
    </citation>
    <scope>NUCLEOTIDE SEQUENCE [LARGE SCALE GENOMIC DNA]</scope>
    <source>
        <strain evidence="4 5">NBRC 108638</strain>
    </source>
</reference>
<dbReference type="Pfam" id="PF01670">
    <property type="entry name" value="Glyco_hydro_12"/>
    <property type="match status" value="1"/>
</dbReference>
<evidence type="ECO:0000256" key="1">
    <source>
        <dbReference type="ARBA" id="ARBA00005519"/>
    </source>
</evidence>
<keyword evidence="2" id="KW-0119">Carbohydrate metabolism</keyword>
<comment type="similarity">
    <text evidence="1 2">Belongs to the glycosyl hydrolase 12 (cellulase H) family.</text>
</comment>
<dbReference type="SUPFAM" id="SSF49899">
    <property type="entry name" value="Concanavalin A-like lectins/glucanases"/>
    <property type="match status" value="1"/>
</dbReference>
<sequence>MGATRPEIDGYRRRVRRIRVIITALSALSAAGAVAAATQVTSLAPPDRTEICGGTGSATAGRYAVMNNVWGATTAQCLTVDDETGAFEVSSADHGNEANVAAYPMIYAGCHWGRCTADSGMPVRVDRIRRATSDWTFGREGVSGAWDATYDLWFHTTADVDRSPDGAELMIWLDHTGAADPGGTVVARDVAIAGATWDVWYARWAWHHVAYVRTSPTSSVRGLDLHAFIREAVGRGYVDDRWHLSGVEAGFELRRGGVGLRSEEFSVTVESAGAGRGP</sequence>
<reference evidence="4 5" key="2">
    <citation type="submission" date="2020-03" db="EMBL/GenBank/DDBJ databases">
        <authorList>
            <person name="Ichikawa N."/>
            <person name="Kimura A."/>
            <person name="Kitahashi Y."/>
            <person name="Uohara A."/>
        </authorList>
    </citation>
    <scope>NUCLEOTIDE SEQUENCE [LARGE SCALE GENOMIC DNA]</scope>
    <source>
        <strain evidence="4 5">NBRC 108638</strain>
    </source>
</reference>
<dbReference type="InterPro" id="IPR013319">
    <property type="entry name" value="GH11/12"/>
</dbReference>
<dbReference type="PANTHER" id="PTHR34002">
    <property type="entry name" value="BLR1656 PROTEIN"/>
    <property type="match status" value="1"/>
</dbReference>
<feature type="chain" id="PRO_5039086638" description="Glycosyl hydrolase family 12" evidence="3">
    <location>
        <begin position="36"/>
        <end position="278"/>
    </location>
</feature>
<evidence type="ECO:0000256" key="2">
    <source>
        <dbReference type="RuleBase" id="RU361163"/>
    </source>
</evidence>
<dbReference type="GO" id="GO:0008810">
    <property type="term" value="F:cellulase activity"/>
    <property type="evidence" value="ECO:0007669"/>
    <property type="project" value="InterPro"/>
</dbReference>
<dbReference type="InterPro" id="IPR002594">
    <property type="entry name" value="GH12"/>
</dbReference>
<comment type="caution">
    <text evidence="4">The sequence shown here is derived from an EMBL/GenBank/DDBJ whole genome shotgun (WGS) entry which is preliminary data.</text>
</comment>
<keyword evidence="5" id="KW-1185">Reference proteome</keyword>
<proteinExistence type="inferred from homology"/>
<feature type="signal peptide" evidence="3">
    <location>
        <begin position="1"/>
        <end position="35"/>
    </location>
</feature>
<keyword evidence="2" id="KW-0378">Hydrolase</keyword>
<dbReference type="GO" id="GO:0000272">
    <property type="term" value="P:polysaccharide catabolic process"/>
    <property type="evidence" value="ECO:0007669"/>
    <property type="project" value="UniProtKB-KW"/>
</dbReference>
<protein>
    <recommendedName>
        <fullName evidence="6">Glycosyl hydrolase family 12</fullName>
    </recommendedName>
</protein>
<keyword evidence="3" id="KW-0732">Signal</keyword>
<dbReference type="Proteomes" id="UP000482960">
    <property type="component" value="Unassembled WGS sequence"/>
</dbReference>
<dbReference type="PANTHER" id="PTHR34002:SF9">
    <property type="entry name" value="XYLOGLUCAN-SPECIFIC ENDO-BETA-1,4-GLUCANASE A"/>
    <property type="match status" value="1"/>
</dbReference>
<name>A0A6V8LBC1_9ACTN</name>
<dbReference type="InterPro" id="IPR013320">
    <property type="entry name" value="ConA-like_dom_sf"/>
</dbReference>
<keyword evidence="2" id="KW-0624">Polysaccharide degradation</keyword>
<evidence type="ECO:0000313" key="4">
    <source>
        <dbReference type="EMBL" id="GFJ91357.1"/>
    </source>
</evidence>
<accession>A0A6V8LBC1</accession>
<gene>
    <name evidence="4" type="ORF">Prum_049990</name>
</gene>
<organism evidence="4 5">
    <name type="scientific">Phytohabitans rumicis</name>
    <dbReference type="NCBI Taxonomy" id="1076125"/>
    <lineage>
        <taxon>Bacteria</taxon>
        <taxon>Bacillati</taxon>
        <taxon>Actinomycetota</taxon>
        <taxon>Actinomycetes</taxon>
        <taxon>Micromonosporales</taxon>
        <taxon>Micromonosporaceae</taxon>
    </lineage>
</organism>
<evidence type="ECO:0008006" key="6">
    <source>
        <dbReference type="Google" id="ProtNLM"/>
    </source>
</evidence>
<dbReference type="Gene3D" id="2.60.120.180">
    <property type="match status" value="1"/>
</dbReference>
<evidence type="ECO:0000313" key="5">
    <source>
        <dbReference type="Proteomes" id="UP000482960"/>
    </source>
</evidence>
<keyword evidence="2" id="KW-0326">Glycosidase</keyword>
<evidence type="ECO:0000256" key="3">
    <source>
        <dbReference type="SAM" id="SignalP"/>
    </source>
</evidence>